<dbReference type="Proteomes" id="UP000464378">
    <property type="component" value="Chromosome"/>
</dbReference>
<dbReference type="EMBL" id="LR586016">
    <property type="protein sequence ID" value="VIP05305.1"/>
    <property type="molecule type" value="Genomic_DNA"/>
</dbReference>
<dbReference type="PANTHER" id="PTHR43685">
    <property type="entry name" value="GLYCOSYLTRANSFERASE"/>
    <property type="match status" value="1"/>
</dbReference>
<dbReference type="InParanoid" id="A0A6C2YWV0"/>
<dbReference type="AlphaFoldDB" id="A0A6C2YWV0"/>
<gene>
    <name evidence="2" type="ORF">GMBLW1_38880</name>
</gene>
<dbReference type="Gene3D" id="3.40.50.2000">
    <property type="entry name" value="Glycogen Phosphorylase B"/>
    <property type="match status" value="1"/>
</dbReference>
<evidence type="ECO:0000313" key="3">
    <source>
        <dbReference type="Proteomes" id="UP000464378"/>
    </source>
</evidence>
<keyword evidence="3" id="KW-1185">Reference proteome</keyword>
<dbReference type="EMBL" id="LR593887">
    <property type="protein sequence ID" value="VTS07966.1"/>
    <property type="molecule type" value="Genomic_DNA"/>
</dbReference>
<proteinExistence type="predicted"/>
<name>A0A6C2YWV0_9BACT</name>
<dbReference type="Pfam" id="PF13692">
    <property type="entry name" value="Glyco_trans_1_4"/>
    <property type="match status" value="1"/>
</dbReference>
<dbReference type="SUPFAM" id="SSF53448">
    <property type="entry name" value="Nucleotide-diphospho-sugar transferases"/>
    <property type="match status" value="1"/>
</dbReference>
<dbReference type="InterPro" id="IPR001173">
    <property type="entry name" value="Glyco_trans_2-like"/>
</dbReference>
<evidence type="ECO:0000313" key="2">
    <source>
        <dbReference type="EMBL" id="VIP05305.1"/>
    </source>
</evidence>
<sequence length="649" mass="73087">MATPHSMNHHFSLSFSIILPVLNGELLLSRALHSIQAQSLHDWECWIVNDGSTDGTQEMIDRIIARDSRFHTIQLERNHGLSAARNLGIQHAAGDWIAYLDHDDEWDPHYLRAIQRNRSTADVLIFQYDCLEEREGHPDLGRVYRYDPAQYYERLFQQHLAVPLAVSHRRSLIASVGGFDETLRRDEDSNLWRRFAQAGATFQFIPERAGRYHIRSASLSRTIPPQPKTPGEPLRITKLPASAGADRSGPPRIFFASYHCFHDPASGAALCTRDLFDLLTAKGWPCGVLTGPNLDSPGLPLHDRLQNQPEFSHDRGWFGSLTLSRFRTQNAGYPVQLIAPDPPAANRPPTTIEAQAFGHFLNEELARFRPDIVLSYGGDLASQLVPPIARSVGAKPLFWLHNRSYTDAKIFDPYDAVIVPAEAARHYYQSQLGIQPTVLPGPWNWARTQVAERNPKYVTFVNPEPAKGVFWFARIAEIIGKRRPELRWLLVEGRGTAAWLNRCQIDLSDNRSIQKMANTPDPRRFYRLSKLVIMPSLVAEGGLPRVAIEAMANGIPLIHSGRGGLADLTPNPGCITLPIPEHYQPDTTHPPTAPDVELWVETILQLWDSTTTDATASQSAQTFAQSHWHPDRLLPVWMSYLQSCCERTK</sequence>
<feature type="domain" description="Glycosyltransferase 2-like" evidence="1">
    <location>
        <begin position="16"/>
        <end position="117"/>
    </location>
</feature>
<dbReference type="InterPro" id="IPR050834">
    <property type="entry name" value="Glycosyltransf_2"/>
</dbReference>
<protein>
    <recommendedName>
        <fullName evidence="1">Glycosyltransferase 2-like domain-containing protein</fullName>
    </recommendedName>
</protein>
<reference evidence="2" key="1">
    <citation type="submission" date="2019-04" db="EMBL/GenBank/DDBJ databases">
        <authorList>
            <consortium name="Science for Life Laboratories"/>
        </authorList>
    </citation>
    <scope>NUCLEOTIDE SEQUENCE</scope>
    <source>
        <strain evidence="2">MBLW1</strain>
    </source>
</reference>
<dbReference type="CDD" id="cd00761">
    <property type="entry name" value="Glyco_tranf_GTA_type"/>
    <property type="match status" value="1"/>
</dbReference>
<dbReference type="Pfam" id="PF00535">
    <property type="entry name" value="Glycos_transf_2"/>
    <property type="match status" value="1"/>
</dbReference>
<dbReference type="PANTHER" id="PTHR43685:SF2">
    <property type="entry name" value="GLYCOSYLTRANSFERASE 2-LIKE DOMAIN-CONTAINING PROTEIN"/>
    <property type="match status" value="1"/>
</dbReference>
<accession>A0A6C2YWV0</accession>
<keyword evidence="2" id="KW-0808">Transferase</keyword>
<dbReference type="SUPFAM" id="SSF53756">
    <property type="entry name" value="UDP-Glycosyltransferase/glycogen phosphorylase"/>
    <property type="match status" value="1"/>
</dbReference>
<dbReference type="GO" id="GO:0016740">
    <property type="term" value="F:transferase activity"/>
    <property type="evidence" value="ECO:0007669"/>
    <property type="project" value="UniProtKB-KW"/>
</dbReference>
<evidence type="ECO:0000259" key="1">
    <source>
        <dbReference type="Pfam" id="PF00535"/>
    </source>
</evidence>
<dbReference type="KEGG" id="tim:GMBLW1_38880"/>
<dbReference type="InterPro" id="IPR029044">
    <property type="entry name" value="Nucleotide-diphossugar_trans"/>
</dbReference>
<dbReference type="Gene3D" id="3.90.550.10">
    <property type="entry name" value="Spore Coat Polysaccharide Biosynthesis Protein SpsA, Chain A"/>
    <property type="match status" value="1"/>
</dbReference>
<organism evidence="2">
    <name type="scientific">Tuwongella immobilis</name>
    <dbReference type="NCBI Taxonomy" id="692036"/>
    <lineage>
        <taxon>Bacteria</taxon>
        <taxon>Pseudomonadati</taxon>
        <taxon>Planctomycetota</taxon>
        <taxon>Planctomycetia</taxon>
        <taxon>Gemmatales</taxon>
        <taxon>Gemmataceae</taxon>
        <taxon>Tuwongella</taxon>
    </lineage>
</organism>